<feature type="domain" description="FMP27/BLTP2/Hobbit GFWDK motif-containing RBG unit" evidence="3">
    <location>
        <begin position="1224"/>
        <end position="1372"/>
    </location>
</feature>
<feature type="region of interest" description="Disordered" evidence="2">
    <location>
        <begin position="2053"/>
        <end position="2072"/>
    </location>
</feature>
<feature type="compositionally biased region" description="Polar residues" evidence="2">
    <location>
        <begin position="2426"/>
        <end position="2436"/>
    </location>
</feature>
<feature type="region of interest" description="Disordered" evidence="2">
    <location>
        <begin position="2546"/>
        <end position="2593"/>
    </location>
</feature>
<feature type="compositionally biased region" description="Polar residues" evidence="2">
    <location>
        <begin position="2568"/>
        <end position="2578"/>
    </location>
</feature>
<dbReference type="InterPro" id="IPR019441">
    <property type="entry name" value="FMP27/BLTP2/Hobbit_GFWDK_RBG"/>
</dbReference>
<accession>A0A8T0KNS4</accession>
<feature type="compositionally biased region" description="Polar residues" evidence="2">
    <location>
        <begin position="1834"/>
        <end position="1853"/>
    </location>
</feature>
<dbReference type="PANTHER" id="PTHR15678:SF6">
    <property type="entry name" value="BRIDGE-LIKE LIPID TRANSFER PROTEIN FAMILY MEMBER 2"/>
    <property type="match status" value="1"/>
</dbReference>
<feature type="region of interest" description="Disordered" evidence="2">
    <location>
        <begin position="334"/>
        <end position="355"/>
    </location>
</feature>
<feature type="region of interest" description="Disordered" evidence="2">
    <location>
        <begin position="2426"/>
        <end position="2476"/>
    </location>
</feature>
<sequence length="2704" mass="303506">MESRDRTAYVFLLAEFRERPVCLLKVLLNYCWECLLKTVGVVRGNATGDLVFSMSKGEEVTTAFRFTSGLVAWILSRILGASVGFRVGGWKCLRDVVVKFKKGAVESVSVGEIKLSLRQSLVKLGVGFMSRDPKLQVLICDLEVVLRPPDKTPGKKKTRKSRASGRGKWIIVGNIARYLSVCVTDLVLKTPKSTVEIKELNLDISKDGGSKSNLLVRLHIVPIFVHIGEPRVSCDLISNLSDEGCSSSGQASITTIERSSAPFYCELFSVSCEFDHDREVRQGVVVGIILGESYRKKCNKLLMEVGIVIKSMDISSGEVNVNLNEELLLKRKSSSEFSSGPGSKVGSHADSVSAKGPSKKMQTLVAFSKYSSMFPEKVSFSLPKLDVNFVHREHNLFIENNIMGIQLRSTKLRSTEDIGESTRLDFQLEFSEIHLLREAGSSILEILKVDLASFVYIPVQPISPVRAETDIKLGGTQCNIIMSRLKPWLFLHSSKKKRMVLREEASVIAKPQSTDGKTIMWTCNVSAPEMTIVLFNMAGSPVYHGCSQSSHLFANNISNMGTTVHTELGELNLHLADEYQECLKESVFGVESNCGSIMHIAKVNLDWGKKDVESSEGDGPRCRLGLSVDVTGMTVCLTFKRVESLVSTAVSFQALLKSLSASKKKSTHSQGRLAKSSGKGTQFLKFNLERCSVHVWGETGLETTVVPDPKRVNYGSQGGRVLINVSADGTPRNANIFSTISNENQKLKYSVSLEIFQFSLCVNKEKQSTQMELERAKSAYQEYMEENRKVTNVALFDMQNAKFVQRSGGLKDIAVCSLFSATDITVRWDPDVHLSLVELVFQLKLLVHNSKLQEHGNEHMEDLSHVQDANWKKESAIGSGYLEKQKKKESIFAVDVETLSISAGLGDGVEAMVQVQSIFSENARIGVLLEGLLLSFNGARVFKSSRMQISRIPSVSANASEVKGHVTRWDFVVQGLDFHIIMPYRLQLRAIDDVIEDMLRGLKLIIAAKKKLIFPVKKEVSKVKKPSSVQFGSIKFCIRKLTADIEEEPIQGWFDEHYQLLKKEAAELAIRLNFLDEFISKPKQGSKSTDTGSSSQERKISFNNVEVDVKDSSTIESMREEIYKRSFRSYYQACQNLVLSEGSGACVDDFQSGFRPSTSRTSLLSISALDLDVSLKKIDGGDVGIIEVLKKLDPVIRENNIPFSRLYGTNILLNTGSLVVKLRNYTFPLFSGSSGKCEGHLVLAQQATSFQPQIYQDVYVGRWRKVRMLRSASGTTPPLKTYSDLPIHFQKGEVSFGVGYEPAFADVSYAFTVALRRANLSLRNPGPLILPPKKERSLPWWDDMRNYIHGRISLMFSESKWNVLASTDPYEKVDKLQIVTNSMEMHQSDGRVFVSAKDFKILLSSLESLANRRGIKIPAGVSGAFLEAPVFTLEVTMDWDCDSEDPMNHYLFALPAEGKPRDKVFDPFRSTSLSLRWNFSLRPFPPPSQKESSSSISRDIDGDATAFDNFQTSQNLSPLSPTFNFGAHDLAWILKFWSLNYIPPHKLRSFSRWPRFGIPRITRSGNLSLDKVMTEFMLRLDATPACIKNMPLDDDDPARGLTFAMTKLKYELCYSRGKQKYTFESKRDILDLVYQGLDLHMLKAFINKEECASVAKVVNMILKSSQSSSIDKVPSEKGYMNEKNCDDGFLLSSDYFTIRRQSPKADPARLLHWQEAGRRSVEMTHTQSGYENGSETDDHMRSDLSDDDGNNVVVADDCQSVFVYGLKLLWTIGNRDAVWAWVGGLSKAFEPAKPSPSQQYAQRKLLEENKQRRDTDFDQNDVSKGPPTGKISKSFFQHVSTPGPLTSSPNSVKVDNLPSVRKENSDDLDGTRHFMVNVIEPQFNLHSEDANGRFLLAAVRGQVLARSFHSVFHVGYEIIEQALVSKDVPINEYQPEMTWKRMEFSVMLEHVQAHVAPTDVDPGAGLQWLPKILRSSPKVMRTGALLERVFMPCSMYFRYTRHKGGTPELKVKPLKELTFNSHDIEATMTSRQFQVMLDVLTNLLFARLPKPRKSSLSFPAEDDEDVEEEADEVVPDGVEEVELAKISLEKTEREQRLLLDDIRKLSLWCDPCVEPHPEKESDLWMISGGRSLLVQGLKRELVIAQKSRKAASASLRMAFQKAAQLRLTEKEKNKSPSYAMRISLQINKVVWSMLVDGKSFAEAEINDMIYDFDRDYKDVGIARFTTKYFVVRNCLPNVKSDMLLSAWNPPSEWGKKVMLRVDARQGAPKDGNSPLELFEVEIYPLKIHLTETMYRMMWEYFFPEEEQDSQRRQEVWKVSTTAGARRVKKGSLLEASASSSHSTKEYEAPSKSGISAMLFPTSQPSVHVDSAQASKTQNAKANSGTGNGTGTGSTPELRRTSSFDRTWEETVAESVANELVLQSFSSSKNGQYGSTKQQDEAAKNKSKDSKGVKGGRSSHEEKKVAKSHEEKRSRPRKMMEFHNIKISQVELLVTYEGQRFVVNDLKLLMDQFHRTEFTGTWRRLFSRVKKHIIWGVLKSVTGMQGRKFKDKGQSQHTGAGVPEIDLNFSDNEGQTGKSDQYPPSWPKRPSDGAGDGFVTSIRGLFNTQRRKAKAFVLRTMRGEADNDFQGDWSESDVDFSPFARQLTITRAKELIRRHTKKFRSRGQKGSSSQQRESLPSSPRETTPFDSDSSSGSSPYEDFHE</sequence>
<dbReference type="Pfam" id="PF10344">
    <property type="entry name" value="Hobbit"/>
    <property type="match status" value="1"/>
</dbReference>
<organism evidence="4 5">
    <name type="scientific">Phaseolus angularis</name>
    <name type="common">Azuki bean</name>
    <name type="synonym">Vigna angularis</name>
    <dbReference type="NCBI Taxonomy" id="3914"/>
    <lineage>
        <taxon>Eukaryota</taxon>
        <taxon>Viridiplantae</taxon>
        <taxon>Streptophyta</taxon>
        <taxon>Embryophyta</taxon>
        <taxon>Tracheophyta</taxon>
        <taxon>Spermatophyta</taxon>
        <taxon>Magnoliopsida</taxon>
        <taxon>eudicotyledons</taxon>
        <taxon>Gunneridae</taxon>
        <taxon>Pentapetalae</taxon>
        <taxon>rosids</taxon>
        <taxon>fabids</taxon>
        <taxon>Fabales</taxon>
        <taxon>Fabaceae</taxon>
        <taxon>Papilionoideae</taxon>
        <taxon>50 kb inversion clade</taxon>
        <taxon>NPAAA clade</taxon>
        <taxon>indigoferoid/millettioid clade</taxon>
        <taxon>Phaseoleae</taxon>
        <taxon>Vigna</taxon>
    </lineage>
</organism>
<comment type="caution">
    <text evidence="4">The sequence shown here is derived from an EMBL/GenBank/DDBJ whole genome shotgun (WGS) entry which is preliminary data.</text>
</comment>
<evidence type="ECO:0000259" key="3">
    <source>
        <dbReference type="SMART" id="SM01214"/>
    </source>
</evidence>
<proteinExistence type="predicted"/>
<feature type="compositionally biased region" description="Polar residues" evidence="2">
    <location>
        <begin position="2363"/>
        <end position="2381"/>
    </location>
</feature>
<feature type="compositionally biased region" description="Low complexity" evidence="2">
    <location>
        <begin position="335"/>
        <end position="345"/>
    </location>
</feature>
<feature type="compositionally biased region" description="Low complexity" evidence="2">
    <location>
        <begin position="2667"/>
        <end position="2697"/>
    </location>
</feature>
<evidence type="ECO:0000256" key="1">
    <source>
        <dbReference type="SAM" id="Coils"/>
    </source>
</evidence>
<dbReference type="SMART" id="SM01214">
    <property type="entry name" value="Fmp27_GFWDK"/>
    <property type="match status" value="1"/>
</dbReference>
<feature type="region of interest" description="Disordered" evidence="2">
    <location>
        <begin position="2363"/>
        <end position="2401"/>
    </location>
</feature>
<evidence type="ECO:0000256" key="2">
    <source>
        <dbReference type="SAM" id="MobiDB-lite"/>
    </source>
</evidence>
<feature type="region of interest" description="Disordered" evidence="2">
    <location>
        <begin position="2658"/>
        <end position="2704"/>
    </location>
</feature>
<reference evidence="4 5" key="1">
    <citation type="submission" date="2020-05" db="EMBL/GenBank/DDBJ databases">
        <title>Vigna angularis (adzuki bean) Var. LongXiaoDou No. 4 denovo assembly.</title>
        <authorList>
            <person name="Xiang H."/>
        </authorList>
    </citation>
    <scope>NUCLEOTIDE SEQUENCE [LARGE SCALE GENOMIC DNA]</scope>
    <source>
        <tissue evidence="4">Leaf</tissue>
    </source>
</reference>
<protein>
    <submittedName>
        <fullName evidence="4">Protein SABRE-like protein</fullName>
    </submittedName>
</protein>
<evidence type="ECO:0000313" key="4">
    <source>
        <dbReference type="EMBL" id="KAG2400003.1"/>
    </source>
</evidence>
<feature type="coiled-coil region" evidence="1">
    <location>
        <begin position="766"/>
        <end position="793"/>
    </location>
</feature>
<keyword evidence="1" id="KW-0175">Coiled coil</keyword>
<dbReference type="PANTHER" id="PTHR15678">
    <property type="entry name" value="ANTIGEN MLAA-22-RELATED"/>
    <property type="match status" value="1"/>
</dbReference>
<feature type="compositionally biased region" description="Acidic residues" evidence="2">
    <location>
        <begin position="2060"/>
        <end position="2072"/>
    </location>
</feature>
<feature type="region of interest" description="Disordered" evidence="2">
    <location>
        <begin position="1720"/>
        <end position="1748"/>
    </location>
</feature>
<feature type="compositionally biased region" description="Basic and acidic residues" evidence="2">
    <location>
        <begin position="2437"/>
        <end position="2476"/>
    </location>
</feature>
<gene>
    <name evidence="4" type="ORF">HKW66_Vig0101430</name>
</gene>
<dbReference type="InterPro" id="IPR045167">
    <property type="entry name" value="Hobbit"/>
</dbReference>
<name>A0A8T0KNS4_PHAAN</name>
<evidence type="ECO:0000313" key="5">
    <source>
        <dbReference type="Proteomes" id="UP000743370"/>
    </source>
</evidence>
<dbReference type="Proteomes" id="UP000743370">
    <property type="component" value="Unassembled WGS sequence"/>
</dbReference>
<feature type="region of interest" description="Disordered" evidence="2">
    <location>
        <begin position="1808"/>
        <end position="1857"/>
    </location>
</feature>
<dbReference type="EMBL" id="JABFOF010000004">
    <property type="protein sequence ID" value="KAG2400003.1"/>
    <property type="molecule type" value="Genomic_DNA"/>
</dbReference>
<feature type="compositionally biased region" description="Polar residues" evidence="2">
    <location>
        <begin position="1723"/>
        <end position="1733"/>
    </location>
</feature>